<accession>A0A2W2CL62</accession>
<dbReference type="AlphaFoldDB" id="A0A2W2CL62"/>
<evidence type="ECO:0000313" key="2">
    <source>
        <dbReference type="Proteomes" id="UP000249304"/>
    </source>
</evidence>
<feature type="non-terminal residue" evidence="1">
    <location>
        <position position="135"/>
    </location>
</feature>
<comment type="caution">
    <text evidence="1">The sequence shown here is derived from an EMBL/GenBank/DDBJ whole genome shotgun (WGS) entry which is preliminary data.</text>
</comment>
<gene>
    <name evidence="1" type="ORF">C1J01_48465</name>
</gene>
<dbReference type="RefSeq" id="WP_146616072.1">
    <property type="nucleotide sequence ID" value="NZ_POUD01000649.1"/>
</dbReference>
<proteinExistence type="predicted"/>
<organism evidence="1 2">
    <name type="scientific">Nonomuraea aridisoli</name>
    <dbReference type="NCBI Taxonomy" id="2070368"/>
    <lineage>
        <taxon>Bacteria</taxon>
        <taxon>Bacillati</taxon>
        <taxon>Actinomycetota</taxon>
        <taxon>Actinomycetes</taxon>
        <taxon>Streptosporangiales</taxon>
        <taxon>Streptosporangiaceae</taxon>
        <taxon>Nonomuraea</taxon>
    </lineage>
</organism>
<protein>
    <submittedName>
        <fullName evidence="1">Uncharacterized protein</fullName>
    </submittedName>
</protein>
<keyword evidence="2" id="KW-1185">Reference proteome</keyword>
<evidence type="ECO:0000313" key="1">
    <source>
        <dbReference type="EMBL" id="PZF99252.1"/>
    </source>
</evidence>
<name>A0A2W2CL62_9ACTN</name>
<reference evidence="1 2" key="1">
    <citation type="submission" date="2018-01" db="EMBL/GenBank/DDBJ databases">
        <title>Draft genome sequence of Nonomuraea sp. KC333.</title>
        <authorList>
            <person name="Sahin N."/>
            <person name="Saygin H."/>
            <person name="Ay H."/>
        </authorList>
    </citation>
    <scope>NUCLEOTIDE SEQUENCE [LARGE SCALE GENOMIC DNA]</scope>
    <source>
        <strain evidence="1 2">KC333</strain>
    </source>
</reference>
<dbReference type="Proteomes" id="UP000249304">
    <property type="component" value="Unassembled WGS sequence"/>
</dbReference>
<dbReference type="EMBL" id="POUD01000649">
    <property type="protein sequence ID" value="PZF99252.1"/>
    <property type="molecule type" value="Genomic_DNA"/>
</dbReference>
<sequence length="135" mass="13571">MELTITIVDSTDGRHRDHVLSLPSHATVADLAAAVDPGSRDTVGDPAAAGATVRHPWNVGVPVDAHGAAGLGPAAEAGAGREGVRPLYLGVRRLDPFTPVAETGIRIGTVLGLGGPVEVPDLVRLSVPGTQAAPG</sequence>